<accession>A0A3N7K516</accession>
<dbReference type="Pfam" id="PF09826">
    <property type="entry name" value="Beta_propel"/>
    <property type="match status" value="1"/>
</dbReference>
<organism evidence="3 4">
    <name type="scientific">Piscinibacter terrae</name>
    <dbReference type="NCBI Taxonomy" id="2496871"/>
    <lineage>
        <taxon>Bacteria</taxon>
        <taxon>Pseudomonadati</taxon>
        <taxon>Pseudomonadota</taxon>
        <taxon>Betaproteobacteria</taxon>
        <taxon>Burkholderiales</taxon>
        <taxon>Sphaerotilaceae</taxon>
        <taxon>Piscinibacter</taxon>
    </lineage>
</organism>
<evidence type="ECO:0000256" key="2">
    <source>
        <dbReference type="SAM" id="SignalP"/>
    </source>
</evidence>
<evidence type="ECO:0008006" key="5">
    <source>
        <dbReference type="Google" id="ProtNLM"/>
    </source>
</evidence>
<keyword evidence="4" id="KW-1185">Reference proteome</keyword>
<gene>
    <name evidence="3" type="ORF">DZC73_02775</name>
</gene>
<dbReference type="InterPro" id="IPR019198">
    <property type="entry name" value="Beta_propeller_containing"/>
</dbReference>
<dbReference type="OrthoDB" id="7439267at2"/>
<dbReference type="AlphaFoldDB" id="A0A3N7K516"/>
<dbReference type="InterPro" id="IPR006311">
    <property type="entry name" value="TAT_signal"/>
</dbReference>
<evidence type="ECO:0000256" key="1">
    <source>
        <dbReference type="SAM" id="MobiDB-lite"/>
    </source>
</evidence>
<sequence length="651" mass="70488">MPTRRAVLSYALTTVAAASAGGVLPLASAASRNTLKPFESEAEFLRVFKRWSESSAVRQRRSMADAAGSVAMNMAPAPMAAPAAEQSAKSVAPGAPDSITNNQTAGVDEGGIVKRAGDHLVILRRGRLFTVRVGGDALEPVHMVDAFAPGSSPQGAWYDEMLISGSTVVVIGYSYERGGTEIGLFELSRDGRLRYRSTYHLRSFDYYSSRNYASRLIGDKLVFYTPSYLQPHGDVPLDQLPAFRRWRSDATPADFQRILPATRIYRTDDDFDINEPLALHTITSIDLSSPSLRCESTAVMGPAGRVFYVSQGSVYVWTSSWRQRGTSAVFRIPLDGSAPTGLKAAGVPIDQMSFLEEGAHLNVLLASGGVGEGMWGSELARTGMALLRVPLSAFGDGRDSAQREHYRSLPAMPGSSVQNRFIGDWLVWGGLNTGAAPGVLRIGAWAVRQADRTMEPVPLSPGHHVERIEAMGSDALLVGGSNGDLHFSSVRLAWRSAEVMGKHVVPGAMQGETRSHGFFYKPVSRNEGMLGLPVMGPGLRRRHGGVYSDGQGAASVVFLRQRDLAFTPLGQLDSHGQGQRDDGCVASCVDWYGNARPIFSGDRVFALMGYELVEGRLSGGAWRGEERIEERRRVDFSPAGRPVNGRYSPFN</sequence>
<reference evidence="3 4" key="2">
    <citation type="submission" date="2018-12" db="EMBL/GenBank/DDBJ databases">
        <title>Rhizobacter gummiphilus sp. nov., a rubber-degrading bacterium isolated from the soil of a botanical garden in Japan.</title>
        <authorList>
            <person name="Shunsuke S.S."/>
        </authorList>
    </citation>
    <scope>NUCLEOTIDE SEQUENCE [LARGE SCALE GENOMIC DNA]</scope>
    <source>
        <strain evidence="3 4">S-16</strain>
    </source>
</reference>
<dbReference type="RefSeq" id="WP_124538664.1">
    <property type="nucleotide sequence ID" value="NZ_QUSW01000001.1"/>
</dbReference>
<dbReference type="Proteomes" id="UP000267464">
    <property type="component" value="Unassembled WGS sequence"/>
</dbReference>
<feature type="region of interest" description="Disordered" evidence="1">
    <location>
        <begin position="82"/>
        <end position="103"/>
    </location>
</feature>
<dbReference type="PROSITE" id="PS51318">
    <property type="entry name" value="TAT"/>
    <property type="match status" value="1"/>
</dbReference>
<reference evidence="3 4" key="1">
    <citation type="submission" date="2018-08" db="EMBL/GenBank/DDBJ databases">
        <authorList>
            <person name="Khan S.A."/>
            <person name="Jeon C.O."/>
            <person name="Chun B.H."/>
            <person name="Jeong S.E."/>
        </authorList>
    </citation>
    <scope>NUCLEOTIDE SEQUENCE [LARGE SCALE GENOMIC DNA]</scope>
    <source>
        <strain evidence="3 4">S-16</strain>
    </source>
</reference>
<keyword evidence="2" id="KW-0732">Signal</keyword>
<comment type="caution">
    <text evidence="3">The sequence shown here is derived from an EMBL/GenBank/DDBJ whole genome shotgun (WGS) entry which is preliminary data.</text>
</comment>
<evidence type="ECO:0000313" key="4">
    <source>
        <dbReference type="Proteomes" id="UP000267464"/>
    </source>
</evidence>
<protein>
    <recommendedName>
        <fullName evidence="5">Beta propeller domain-containing protein</fullName>
    </recommendedName>
</protein>
<name>A0A3N7K516_9BURK</name>
<feature type="signal peptide" evidence="2">
    <location>
        <begin position="1"/>
        <end position="20"/>
    </location>
</feature>
<dbReference type="EMBL" id="QUSW01000001">
    <property type="protein sequence ID" value="RQP25995.1"/>
    <property type="molecule type" value="Genomic_DNA"/>
</dbReference>
<evidence type="ECO:0000313" key="3">
    <source>
        <dbReference type="EMBL" id="RQP25995.1"/>
    </source>
</evidence>
<feature type="chain" id="PRO_5018267142" description="Beta propeller domain-containing protein" evidence="2">
    <location>
        <begin position="21"/>
        <end position="651"/>
    </location>
</feature>
<proteinExistence type="predicted"/>